<evidence type="ECO:0000313" key="2">
    <source>
        <dbReference type="Proteomes" id="UP000053941"/>
    </source>
</evidence>
<comment type="caution">
    <text evidence="1">The sequence shown here is derived from an EMBL/GenBank/DDBJ whole genome shotgun (WGS) entry which is preliminary data.</text>
</comment>
<organism evidence="1 2">
    <name type="scientific">Actinobacteria bacterium BACL2 MAG-120802-bin41</name>
    <dbReference type="NCBI Taxonomy" id="1655568"/>
    <lineage>
        <taxon>Bacteria</taxon>
        <taxon>Bacillati</taxon>
        <taxon>Actinomycetota</taxon>
        <taxon>Actinomycetes</taxon>
        <taxon>Actinomycetes incertae sedis</taxon>
        <taxon>ac1 cluster</taxon>
    </lineage>
</organism>
<name>A0A0R2NX65_9ACTN</name>
<dbReference type="Proteomes" id="UP000053941">
    <property type="component" value="Unassembled WGS sequence"/>
</dbReference>
<dbReference type="EMBL" id="LIAS01000113">
    <property type="protein sequence ID" value="KRO30468.1"/>
    <property type="molecule type" value="Genomic_DNA"/>
</dbReference>
<dbReference type="AlphaFoldDB" id="A0A0R2NX65"/>
<reference evidence="1 2" key="1">
    <citation type="submission" date="2015-10" db="EMBL/GenBank/DDBJ databases">
        <title>Metagenome-Assembled Genomes uncover a global brackish microbiome.</title>
        <authorList>
            <person name="Hugerth L.W."/>
            <person name="Larsson J."/>
            <person name="Alneberg J."/>
            <person name="Lindh M.V."/>
            <person name="Legrand C."/>
            <person name="Pinhassi J."/>
            <person name="Andersson A.F."/>
        </authorList>
    </citation>
    <scope>NUCLEOTIDE SEQUENCE [LARGE SCALE GENOMIC DNA]</scope>
    <source>
        <strain evidence="1">BACL2 MAG-120802-bin41</strain>
    </source>
</reference>
<accession>A0A0R2NX65</accession>
<sequence>MDRGGKYAFIQIKASGYPQNLPKGPKCPKRYPQFSKSVGQQIPLPPALVAPNRSYAITSRPDQSQQLKLRAVFKGVREEDEAYFPAE</sequence>
<protein>
    <submittedName>
        <fullName evidence="1">Uncharacterized protein</fullName>
    </submittedName>
</protein>
<gene>
    <name evidence="1" type="ORF">ABR60_04505</name>
</gene>
<proteinExistence type="predicted"/>
<evidence type="ECO:0000313" key="1">
    <source>
        <dbReference type="EMBL" id="KRO30468.1"/>
    </source>
</evidence>